<feature type="region of interest" description="Disordered" evidence="1">
    <location>
        <begin position="93"/>
        <end position="118"/>
    </location>
</feature>
<proteinExistence type="predicted"/>
<dbReference type="AntiFam" id="ANF00266">
    <property type="entry name" value="DNA repeat translations related to WP_020751851.1"/>
</dbReference>
<gene>
    <name evidence="2" type="ORF">LRLFYP97_02416</name>
</gene>
<protein>
    <submittedName>
        <fullName evidence="2">Uncharacterized protein</fullName>
    </submittedName>
</protein>
<organism evidence="2">
    <name type="scientific">Lacticaseibacillus rhamnosus</name>
    <name type="common">Lactobacillus rhamnosus</name>
    <dbReference type="NCBI Taxonomy" id="47715"/>
    <lineage>
        <taxon>Bacteria</taxon>
        <taxon>Bacillati</taxon>
        <taxon>Bacillota</taxon>
        <taxon>Bacilli</taxon>
        <taxon>Lactobacillales</taxon>
        <taxon>Lactobacillaceae</taxon>
        <taxon>Lacticaseibacillus</taxon>
    </lineage>
</organism>
<evidence type="ECO:0000313" key="2">
    <source>
        <dbReference type="EMBL" id="VYU01841.1"/>
    </source>
</evidence>
<evidence type="ECO:0000256" key="1">
    <source>
        <dbReference type="SAM" id="MobiDB-lite"/>
    </source>
</evidence>
<dbReference type="EMBL" id="CACRTK010000047">
    <property type="protein sequence ID" value="VYU01841.1"/>
    <property type="molecule type" value="Genomic_DNA"/>
</dbReference>
<feature type="compositionally biased region" description="Polar residues" evidence="1">
    <location>
        <begin position="93"/>
        <end position="102"/>
    </location>
</feature>
<dbReference type="NCBIfam" id="NF040509">
    <property type="entry name" value="Lacto_palin_RPT"/>
    <property type="match status" value="1"/>
</dbReference>
<reference evidence="2" key="1">
    <citation type="submission" date="2019-11" db="EMBL/GenBank/DDBJ databases">
        <authorList>
            <person name="Feng L."/>
        </authorList>
    </citation>
    <scope>NUCLEOTIDE SEQUENCE</scope>
    <source>
        <strain evidence="2">LrhamnosusLFYP97</strain>
    </source>
</reference>
<accession>A0A6N3BIW2</accession>
<sequence length="141" mass="15851">MIRLGRNQMSENLFYQAFDLVSAGIYLCRPGFIAFSNINCAKFSANFFLHLKKCSPTFHLIGSHFHQNTRFLTRSPAQESACQDLGRNGQNPVITTKTTYTPIPNHAGSRPSKNASGCRSRTRFSLSIDFFSYLVTSHHNA</sequence>
<name>A0A6N3BIW2_LACRH</name>
<dbReference type="AlphaFoldDB" id="A0A6N3BIW2"/>